<dbReference type="InterPro" id="IPR003609">
    <property type="entry name" value="Pan_app"/>
</dbReference>
<evidence type="ECO:0000313" key="2">
    <source>
        <dbReference type="EMBL" id="CAI9772269.1"/>
    </source>
</evidence>
<reference evidence="2" key="1">
    <citation type="submission" date="2023-05" db="EMBL/GenBank/DDBJ databases">
        <authorList>
            <person name="Huff M."/>
        </authorList>
    </citation>
    <scope>NUCLEOTIDE SEQUENCE</scope>
</reference>
<dbReference type="EMBL" id="OU503047">
    <property type="protein sequence ID" value="CAI9772269.1"/>
    <property type="molecule type" value="Genomic_DNA"/>
</dbReference>
<organism evidence="2 3">
    <name type="scientific">Fraxinus pennsylvanica</name>
    <dbReference type="NCBI Taxonomy" id="56036"/>
    <lineage>
        <taxon>Eukaryota</taxon>
        <taxon>Viridiplantae</taxon>
        <taxon>Streptophyta</taxon>
        <taxon>Embryophyta</taxon>
        <taxon>Tracheophyta</taxon>
        <taxon>Spermatophyta</taxon>
        <taxon>Magnoliopsida</taxon>
        <taxon>eudicotyledons</taxon>
        <taxon>Gunneridae</taxon>
        <taxon>Pentapetalae</taxon>
        <taxon>asterids</taxon>
        <taxon>lamiids</taxon>
        <taxon>Lamiales</taxon>
        <taxon>Oleaceae</taxon>
        <taxon>Oleeae</taxon>
        <taxon>Fraxinus</taxon>
    </lineage>
</organism>
<protein>
    <recommendedName>
        <fullName evidence="1">Apple domain-containing protein</fullName>
    </recommendedName>
</protein>
<name>A0AAD2E081_9LAMI</name>
<proteinExistence type="predicted"/>
<dbReference type="AlphaFoldDB" id="A0AAD2E081"/>
<dbReference type="Pfam" id="PF08276">
    <property type="entry name" value="PAN_2"/>
    <property type="match status" value="1"/>
</dbReference>
<dbReference type="Proteomes" id="UP000834106">
    <property type="component" value="Chromosome 12"/>
</dbReference>
<feature type="domain" description="Apple" evidence="1">
    <location>
        <begin position="110"/>
        <end position="146"/>
    </location>
</feature>
<sequence>MLEFSNIKWYGGLLQLFPYRVDTEYQRIISGWGLRYNGDIYSSDRPMIAQTSLCYGYNIQKFSVYAGCELWEQPSCRNHNETFVLKSGHFANGDGCEPIAESAYDNDDNASLTESDCRENCWKDCECVGFRSGYEYGCSYWKGKILTFVQSYDGSEPKQFVLVSEASNKTESSTKSKFISFNQEFFTICIHIHTSIPLFGV</sequence>
<evidence type="ECO:0000313" key="3">
    <source>
        <dbReference type="Proteomes" id="UP000834106"/>
    </source>
</evidence>
<keyword evidence="3" id="KW-1185">Reference proteome</keyword>
<evidence type="ECO:0000259" key="1">
    <source>
        <dbReference type="Pfam" id="PF08276"/>
    </source>
</evidence>
<accession>A0AAD2E081</accession>
<gene>
    <name evidence="2" type="ORF">FPE_LOCUS19699</name>
</gene>